<name>A0ABR0JVY6_9EURO</name>
<dbReference type="NCBIfam" id="TIGR00392">
    <property type="entry name" value="ileS"/>
    <property type="match status" value="1"/>
</dbReference>
<reference evidence="13 14" key="1">
    <citation type="submission" date="2023-08" db="EMBL/GenBank/DDBJ databases">
        <title>Black Yeasts Isolated from many extreme environments.</title>
        <authorList>
            <person name="Coleine C."/>
            <person name="Stajich J.E."/>
            <person name="Selbmann L."/>
        </authorList>
    </citation>
    <scope>NUCLEOTIDE SEQUENCE [LARGE SCALE GENOMIC DNA]</scope>
    <source>
        <strain evidence="13 14">CCFEE 5885</strain>
    </source>
</reference>
<feature type="domain" description="Aminoacyl-tRNA synthetase class Ia" evidence="10">
    <location>
        <begin position="49"/>
        <end position="676"/>
    </location>
</feature>
<dbReference type="Pfam" id="PF06827">
    <property type="entry name" value="zf-FPG_IleRS"/>
    <property type="match status" value="1"/>
</dbReference>
<comment type="similarity">
    <text evidence="1 9">Belongs to the class-I aminoacyl-tRNA synthetase family.</text>
</comment>
<dbReference type="Gene3D" id="1.10.10.830">
    <property type="entry name" value="Ile-tRNA synthetase CP2 domain-like"/>
    <property type="match status" value="1"/>
</dbReference>
<feature type="domain" description="Methionyl/Valyl/Leucyl/Isoleucyl-tRNA synthetase anticodon-binding" evidence="12">
    <location>
        <begin position="728"/>
        <end position="883"/>
    </location>
</feature>
<dbReference type="PRINTS" id="PR00984">
    <property type="entry name" value="TRNASYNTHILE"/>
</dbReference>
<dbReference type="InterPro" id="IPR002301">
    <property type="entry name" value="Ile-tRNA-ligase"/>
</dbReference>
<keyword evidence="6 9" id="KW-0648">Protein biosynthesis</keyword>
<keyword evidence="3 9" id="KW-0436">Ligase</keyword>
<dbReference type="Gene3D" id="1.10.730.20">
    <property type="match status" value="1"/>
</dbReference>
<keyword evidence="7 9" id="KW-0030">Aminoacyl-tRNA synthetase</keyword>
<comment type="caution">
    <text evidence="13">The sequence shown here is derived from an EMBL/GenBank/DDBJ whole genome shotgun (WGS) entry which is preliminary data.</text>
</comment>
<dbReference type="InterPro" id="IPR050081">
    <property type="entry name" value="Ile-tRNA_ligase"/>
</dbReference>
<evidence type="ECO:0000256" key="5">
    <source>
        <dbReference type="ARBA" id="ARBA00022840"/>
    </source>
</evidence>
<dbReference type="PROSITE" id="PS00178">
    <property type="entry name" value="AA_TRNA_LIGASE_I"/>
    <property type="match status" value="1"/>
</dbReference>
<dbReference type="Gene3D" id="3.90.740.10">
    <property type="entry name" value="Valyl/Leucyl/Isoleucyl-tRNA synthetase, editing domain"/>
    <property type="match status" value="1"/>
</dbReference>
<evidence type="ECO:0000256" key="3">
    <source>
        <dbReference type="ARBA" id="ARBA00022598"/>
    </source>
</evidence>
<dbReference type="Pfam" id="PF08264">
    <property type="entry name" value="Anticodon_1"/>
    <property type="match status" value="1"/>
</dbReference>
<dbReference type="EC" id="6.1.1.5" evidence="2"/>
<dbReference type="InterPro" id="IPR033708">
    <property type="entry name" value="Anticodon_Ile_BEm"/>
</dbReference>
<dbReference type="SUPFAM" id="SSF47323">
    <property type="entry name" value="Anticodon-binding domain of a subclass of class I aminoacyl-tRNA synthetases"/>
    <property type="match status" value="1"/>
</dbReference>
<dbReference type="InterPro" id="IPR001412">
    <property type="entry name" value="aa-tRNA-synth_I_CS"/>
</dbReference>
<dbReference type="InterPro" id="IPR002300">
    <property type="entry name" value="aa-tRNA-synth_Ia"/>
</dbReference>
<proteinExistence type="inferred from homology"/>
<dbReference type="Pfam" id="PF00133">
    <property type="entry name" value="tRNA-synt_1"/>
    <property type="match status" value="1"/>
</dbReference>
<evidence type="ECO:0000313" key="14">
    <source>
        <dbReference type="Proteomes" id="UP001345013"/>
    </source>
</evidence>
<evidence type="ECO:0000256" key="4">
    <source>
        <dbReference type="ARBA" id="ARBA00022741"/>
    </source>
</evidence>
<dbReference type="InterPro" id="IPR009008">
    <property type="entry name" value="Val/Leu/Ile-tRNA-synth_edit"/>
</dbReference>
<evidence type="ECO:0000259" key="11">
    <source>
        <dbReference type="Pfam" id="PF06827"/>
    </source>
</evidence>
<dbReference type="InterPro" id="IPR010663">
    <property type="entry name" value="Znf_FPG/IleRS"/>
</dbReference>
<evidence type="ECO:0000259" key="12">
    <source>
        <dbReference type="Pfam" id="PF08264"/>
    </source>
</evidence>
<dbReference type="InterPro" id="IPR014729">
    <property type="entry name" value="Rossmann-like_a/b/a_fold"/>
</dbReference>
<dbReference type="InterPro" id="IPR013155">
    <property type="entry name" value="M/V/L/I-tRNA-synth_anticd-bd"/>
</dbReference>
<organism evidence="13 14">
    <name type="scientific">Lithohypha guttulata</name>
    <dbReference type="NCBI Taxonomy" id="1690604"/>
    <lineage>
        <taxon>Eukaryota</taxon>
        <taxon>Fungi</taxon>
        <taxon>Dikarya</taxon>
        <taxon>Ascomycota</taxon>
        <taxon>Pezizomycotina</taxon>
        <taxon>Eurotiomycetes</taxon>
        <taxon>Chaetothyriomycetidae</taxon>
        <taxon>Chaetothyriales</taxon>
        <taxon>Trichomeriaceae</taxon>
        <taxon>Lithohypha</taxon>
    </lineage>
</organism>
<gene>
    <name evidence="13" type="primary">ISM1</name>
    <name evidence="13" type="ORF">LTR24_009783</name>
</gene>
<evidence type="ECO:0000256" key="8">
    <source>
        <dbReference type="ARBA" id="ARBA00032665"/>
    </source>
</evidence>
<evidence type="ECO:0000256" key="6">
    <source>
        <dbReference type="ARBA" id="ARBA00022917"/>
    </source>
</evidence>
<dbReference type="Gene3D" id="3.40.50.620">
    <property type="entry name" value="HUPs"/>
    <property type="match status" value="2"/>
</dbReference>
<dbReference type="SUPFAM" id="SSF50677">
    <property type="entry name" value="ValRS/IleRS/LeuRS editing domain"/>
    <property type="match status" value="1"/>
</dbReference>
<dbReference type="CDD" id="cd07960">
    <property type="entry name" value="Anticodon_Ia_Ile_BEm"/>
    <property type="match status" value="1"/>
</dbReference>
<dbReference type="EMBL" id="JAVRRG010000236">
    <property type="protein sequence ID" value="KAK5075890.1"/>
    <property type="molecule type" value="Genomic_DNA"/>
</dbReference>
<evidence type="ECO:0000256" key="2">
    <source>
        <dbReference type="ARBA" id="ARBA00013165"/>
    </source>
</evidence>
<keyword evidence="14" id="KW-1185">Reference proteome</keyword>
<sequence length="1032" mass="115808">MNEALKAIKLTLRLPNSKFPPRPPPEAVARYVQRCDELYAWQLRERPATSHETFTLHDGPPYANGDLHVGHALNKITKDIICRTKLAEGKRINYLPGWDCHGLPIELKAFEKHGWERGSGIDPVKIRAAARGFAAKAVEKQMKGFRSWGVMADWDNHWKTMDKDFELRQLTIFKAMAEHGLIVRRHKPVYWSPSSQTALAEAEIERDEHTSTAAIVKFRVPAVIGGSPEPVHAVIWTTTPWTLPANQAIAIHKDLKYLLVGSKKHGNLIVAHERLIYLNEQLEEEVEVLKVLKSEELLECTYSGLSQFGEEALNRPIIHADFVTAGEGTGLVHCAPGHGGDDFEALLDLIKSGRVVIKTPVNDKGEFTEAASPAQPSLLAGKFIFKDGNQAVLELLRSENALIKSYEFKHKYPIDWRTKQPIMIRATAQWFADISKIKEDVIRSLHSVTFRPESGKSRLSSFVENRSEWCISRQRAWGVPIPAIYHKETNEAILSGQSIDHIIKVIKERGIDRWWSDPPNDPAWIMPGLPADGEYIRGKDTMDVWFDSGTSWSLLNGQESAMGDAGADVYLEGSDQHRGWFQSSILTNIAYQKATKPSATAHAPFRQLVTHGFTLDAQGKKMSKSIGNVVNPDQVIAGLAPQPAKPSKKGRVLHPLGPDALRLWAATGDWTSDVVISEKVITNVHKSLDKYRVTMKVLLGMLSDYDPNYVVSYAQIKSPRRLFEVHRLALLQLYKVVKEVRAAMQNYEFHKALAAINGWVARDLSAFYLETVKDAVYCGDPKGGDGRISRTVLYHIFCQFQHMLAPITPLLVEETYEFTPEAIKNEAGHPLKRVWGELPAEWNDWALASQVNGIAAVDSAVKAAQEQARADKRLGQSLACYVIIVFKYNHPLFKFDELCWNELLVVSDTRCTVAVEGTPGYDALEAFSKAKTVEECEIIRAALAVQVSALRREVDEVQGIEGNEEWAYCREVEDPAHKGEIMAYVHVMSPELEKCARCWRYVADESENEDVPPICRRCSDVMTGGERLRGED</sequence>
<dbReference type="Proteomes" id="UP001345013">
    <property type="component" value="Unassembled WGS sequence"/>
</dbReference>
<evidence type="ECO:0000256" key="9">
    <source>
        <dbReference type="RuleBase" id="RU363035"/>
    </source>
</evidence>
<evidence type="ECO:0000313" key="13">
    <source>
        <dbReference type="EMBL" id="KAK5075890.1"/>
    </source>
</evidence>
<evidence type="ECO:0000256" key="1">
    <source>
        <dbReference type="ARBA" id="ARBA00005594"/>
    </source>
</evidence>
<dbReference type="InterPro" id="IPR009080">
    <property type="entry name" value="tRNAsynth_Ia_anticodon-bd"/>
</dbReference>
<dbReference type="SUPFAM" id="SSF52374">
    <property type="entry name" value="Nucleotidylyl transferase"/>
    <property type="match status" value="1"/>
</dbReference>
<evidence type="ECO:0000256" key="7">
    <source>
        <dbReference type="ARBA" id="ARBA00023146"/>
    </source>
</evidence>
<accession>A0ABR0JVY6</accession>
<dbReference type="PANTHER" id="PTHR42765">
    <property type="entry name" value="SOLEUCYL-TRNA SYNTHETASE"/>
    <property type="match status" value="1"/>
</dbReference>
<feature type="domain" description="Zinc finger FPG/IleRS-type" evidence="11">
    <location>
        <begin position="993"/>
        <end position="1021"/>
    </location>
</feature>
<protein>
    <recommendedName>
        <fullName evidence="2">isoleucine--tRNA ligase</fullName>
        <ecNumber evidence="2">6.1.1.5</ecNumber>
    </recommendedName>
    <alternativeName>
        <fullName evidence="8">Isoleucyl-tRNA synthetase</fullName>
    </alternativeName>
</protein>
<keyword evidence="5 9" id="KW-0067">ATP-binding</keyword>
<evidence type="ECO:0000259" key="10">
    <source>
        <dbReference type="Pfam" id="PF00133"/>
    </source>
</evidence>
<dbReference type="GO" id="GO:0004822">
    <property type="term" value="F:isoleucine-tRNA ligase activity"/>
    <property type="evidence" value="ECO:0007669"/>
    <property type="project" value="UniProtKB-EC"/>
</dbReference>
<dbReference type="PANTHER" id="PTHR42765:SF1">
    <property type="entry name" value="ISOLEUCINE--TRNA LIGASE, MITOCHONDRIAL"/>
    <property type="match status" value="1"/>
</dbReference>
<keyword evidence="4 9" id="KW-0547">Nucleotide-binding</keyword>